<keyword evidence="3" id="KW-1185">Reference proteome</keyword>
<dbReference type="AlphaFoldDB" id="A0A9P9WXN0"/>
<dbReference type="SUPFAM" id="SSF55729">
    <property type="entry name" value="Acyl-CoA N-acyltransferases (Nat)"/>
    <property type="match status" value="1"/>
</dbReference>
<dbReference type="PROSITE" id="PS51186">
    <property type="entry name" value="GNAT"/>
    <property type="match status" value="1"/>
</dbReference>
<protein>
    <recommendedName>
        <fullName evidence="1">N-acetyltransferase domain-containing protein</fullName>
    </recommendedName>
</protein>
<dbReference type="Pfam" id="PF00583">
    <property type="entry name" value="Acetyltransf_1"/>
    <property type="match status" value="1"/>
</dbReference>
<dbReference type="Proteomes" id="UP000829685">
    <property type="component" value="Unassembled WGS sequence"/>
</dbReference>
<dbReference type="EMBL" id="JAFIMR010000002">
    <property type="protein sequence ID" value="KAI1880988.1"/>
    <property type="molecule type" value="Genomic_DNA"/>
</dbReference>
<dbReference type="Gene3D" id="3.40.630.30">
    <property type="match status" value="1"/>
</dbReference>
<accession>A0A9P9WXN0</accession>
<evidence type="ECO:0000313" key="2">
    <source>
        <dbReference type="EMBL" id="KAI1880988.1"/>
    </source>
</evidence>
<feature type="domain" description="N-acetyltransferase" evidence="1">
    <location>
        <begin position="62"/>
        <end position="223"/>
    </location>
</feature>
<sequence>MSYTIESALPADAAAIARVATAEEPTPFRRLMNGTAGDNDNMLQEETAMWAKVIDHPAHLVLVAREQDTGLVVSYAQWRRPGGEGPLHPSPDLATEEEKAKLRDRRLASLPAGMNGPLVLAFSEHVAALGRQGFQGRRRWYLNALGTLVTHRGRGLATQLVRWPFAEADREGIIVGLFTDGEGRARALYQRLGFRETARFVLELGAFGGGAEDRHVELAMVREPGASEKGRDGD</sequence>
<gene>
    <name evidence="2" type="ORF">JX265_001228</name>
</gene>
<proteinExistence type="predicted"/>
<dbReference type="PANTHER" id="PTHR42791:SF2">
    <property type="entry name" value="N-ACETYLTRANSFERASE DOMAIN-CONTAINING PROTEIN"/>
    <property type="match status" value="1"/>
</dbReference>
<organism evidence="2 3">
    <name type="scientific">Neoarthrinium moseri</name>
    <dbReference type="NCBI Taxonomy" id="1658444"/>
    <lineage>
        <taxon>Eukaryota</taxon>
        <taxon>Fungi</taxon>
        <taxon>Dikarya</taxon>
        <taxon>Ascomycota</taxon>
        <taxon>Pezizomycotina</taxon>
        <taxon>Sordariomycetes</taxon>
        <taxon>Xylariomycetidae</taxon>
        <taxon>Amphisphaeriales</taxon>
        <taxon>Apiosporaceae</taxon>
        <taxon>Neoarthrinium</taxon>
    </lineage>
</organism>
<evidence type="ECO:0000259" key="1">
    <source>
        <dbReference type="PROSITE" id="PS51186"/>
    </source>
</evidence>
<dbReference type="GO" id="GO:0016747">
    <property type="term" value="F:acyltransferase activity, transferring groups other than amino-acyl groups"/>
    <property type="evidence" value="ECO:0007669"/>
    <property type="project" value="InterPro"/>
</dbReference>
<dbReference type="InterPro" id="IPR052523">
    <property type="entry name" value="Trichothecene_AcTrans"/>
</dbReference>
<reference evidence="2" key="1">
    <citation type="submission" date="2021-03" db="EMBL/GenBank/DDBJ databases">
        <title>Revisited historic fungal species revealed as producer of novel bioactive compounds through whole genome sequencing and comparative genomics.</title>
        <authorList>
            <person name="Vignolle G.A."/>
            <person name="Hochenegger N."/>
            <person name="Mach R.L."/>
            <person name="Mach-Aigner A.R."/>
            <person name="Javad Rahimi M."/>
            <person name="Salim K.A."/>
            <person name="Chan C.M."/>
            <person name="Lim L.B.L."/>
            <person name="Cai F."/>
            <person name="Druzhinina I.S."/>
            <person name="U'Ren J.M."/>
            <person name="Derntl C."/>
        </authorList>
    </citation>
    <scope>NUCLEOTIDE SEQUENCE</scope>
    <source>
        <strain evidence="2">TUCIM 5799</strain>
    </source>
</reference>
<comment type="caution">
    <text evidence="2">The sequence shown here is derived from an EMBL/GenBank/DDBJ whole genome shotgun (WGS) entry which is preliminary data.</text>
</comment>
<dbReference type="InterPro" id="IPR016181">
    <property type="entry name" value="Acyl_CoA_acyltransferase"/>
</dbReference>
<name>A0A9P9WXN0_9PEZI</name>
<dbReference type="InterPro" id="IPR000182">
    <property type="entry name" value="GNAT_dom"/>
</dbReference>
<evidence type="ECO:0000313" key="3">
    <source>
        <dbReference type="Proteomes" id="UP000829685"/>
    </source>
</evidence>
<dbReference type="PANTHER" id="PTHR42791">
    <property type="entry name" value="GNAT FAMILY ACETYLTRANSFERASE"/>
    <property type="match status" value="1"/>
</dbReference>